<evidence type="ECO:0000256" key="1">
    <source>
        <dbReference type="ARBA" id="ARBA00005996"/>
    </source>
</evidence>
<dbReference type="InterPro" id="IPR017462">
    <property type="entry name" value="Sulphur_relay_TusC/DsrF"/>
</dbReference>
<dbReference type="NCBIfam" id="TIGR03010">
    <property type="entry name" value="sulf_tusC_dsrF"/>
    <property type="match status" value="1"/>
</dbReference>
<dbReference type="InterPro" id="IPR003787">
    <property type="entry name" value="Sulphur_relay_DsrE/F-like"/>
</dbReference>
<dbReference type="Pfam" id="PF02635">
    <property type="entry name" value="DsrE"/>
    <property type="match status" value="1"/>
</dbReference>
<dbReference type="InterPro" id="IPR027396">
    <property type="entry name" value="DsrEFH-like"/>
</dbReference>
<keyword evidence="3" id="KW-1185">Reference proteome</keyword>
<dbReference type="EMBL" id="BAABBN010000012">
    <property type="protein sequence ID" value="GAA3934563.1"/>
    <property type="molecule type" value="Genomic_DNA"/>
</dbReference>
<dbReference type="RefSeq" id="WP_344799786.1">
    <property type="nucleotide sequence ID" value="NZ_BAABBN010000012.1"/>
</dbReference>
<reference evidence="3" key="1">
    <citation type="journal article" date="2019" name="Int. J. Syst. Evol. Microbiol.">
        <title>The Global Catalogue of Microorganisms (GCM) 10K type strain sequencing project: providing services to taxonomists for standard genome sequencing and annotation.</title>
        <authorList>
            <consortium name="The Broad Institute Genomics Platform"/>
            <consortium name="The Broad Institute Genome Sequencing Center for Infectious Disease"/>
            <person name="Wu L."/>
            <person name="Ma J."/>
        </authorList>
    </citation>
    <scope>NUCLEOTIDE SEQUENCE [LARGE SCALE GENOMIC DNA]</scope>
    <source>
        <strain evidence="3">JCM 17551</strain>
    </source>
</reference>
<gene>
    <name evidence="2" type="primary">tusC</name>
    <name evidence="2" type="ORF">GCM10022277_33930</name>
</gene>
<accession>A0ABP7N348</accession>
<dbReference type="NCBIfam" id="NF001238">
    <property type="entry name" value="PRK00211.1"/>
    <property type="match status" value="1"/>
</dbReference>
<dbReference type="PANTHER" id="PTHR38780">
    <property type="entry name" value="PROTEIN TUSC"/>
    <property type="match status" value="1"/>
</dbReference>
<comment type="caution">
    <text evidence="2">The sequence shown here is derived from an EMBL/GenBank/DDBJ whole genome shotgun (WGS) entry which is preliminary data.</text>
</comment>
<organism evidence="2 3">
    <name type="scientific">Litoribacillus peritrichatus</name>
    <dbReference type="NCBI Taxonomy" id="718191"/>
    <lineage>
        <taxon>Bacteria</taxon>
        <taxon>Pseudomonadati</taxon>
        <taxon>Pseudomonadota</taxon>
        <taxon>Gammaproteobacteria</taxon>
        <taxon>Oceanospirillales</taxon>
        <taxon>Oceanospirillaceae</taxon>
        <taxon>Litoribacillus</taxon>
    </lineage>
</organism>
<sequence length="120" mass="13520">MKKNILLILRSAPYGSSKARDAIDFILTAAAYDQDIHVVFQSDGVFLLLNNQDPSQIPAKNTSSLISAFEMYDIDNIYCERQSLTERSLSEEQLIIQPVLIEKSTEIQSLIHQADTVLTF</sequence>
<dbReference type="PANTHER" id="PTHR38780:SF1">
    <property type="entry name" value="PROTEIN TUSC"/>
    <property type="match status" value="1"/>
</dbReference>
<name>A0ABP7N348_9GAMM</name>
<dbReference type="Proteomes" id="UP001501565">
    <property type="component" value="Unassembled WGS sequence"/>
</dbReference>
<proteinExistence type="inferred from homology"/>
<comment type="similarity">
    <text evidence="1">Belongs to the DsrF/TusC family.</text>
</comment>
<dbReference type="SUPFAM" id="SSF75169">
    <property type="entry name" value="DsrEFH-like"/>
    <property type="match status" value="1"/>
</dbReference>
<evidence type="ECO:0000313" key="3">
    <source>
        <dbReference type="Proteomes" id="UP001501565"/>
    </source>
</evidence>
<dbReference type="Gene3D" id="3.40.1260.10">
    <property type="entry name" value="DsrEFH-like"/>
    <property type="match status" value="1"/>
</dbReference>
<evidence type="ECO:0000313" key="2">
    <source>
        <dbReference type="EMBL" id="GAA3934563.1"/>
    </source>
</evidence>
<protein>
    <submittedName>
        <fullName evidence="2">Sulfurtransferase complex subunit TusC</fullName>
    </submittedName>
</protein>